<organism evidence="1">
    <name type="scientific">Tanacetum cinerariifolium</name>
    <name type="common">Dalmatian daisy</name>
    <name type="synonym">Chrysanthemum cinerariifolium</name>
    <dbReference type="NCBI Taxonomy" id="118510"/>
    <lineage>
        <taxon>Eukaryota</taxon>
        <taxon>Viridiplantae</taxon>
        <taxon>Streptophyta</taxon>
        <taxon>Embryophyta</taxon>
        <taxon>Tracheophyta</taxon>
        <taxon>Spermatophyta</taxon>
        <taxon>Magnoliopsida</taxon>
        <taxon>eudicotyledons</taxon>
        <taxon>Gunneridae</taxon>
        <taxon>Pentapetalae</taxon>
        <taxon>asterids</taxon>
        <taxon>campanulids</taxon>
        <taxon>Asterales</taxon>
        <taxon>Asteraceae</taxon>
        <taxon>Asteroideae</taxon>
        <taxon>Anthemideae</taxon>
        <taxon>Anthemidinae</taxon>
        <taxon>Tanacetum</taxon>
    </lineage>
</organism>
<dbReference type="EMBL" id="BKCJ010399165">
    <property type="protein sequence ID" value="GFA29077.1"/>
    <property type="molecule type" value="Genomic_DNA"/>
</dbReference>
<sequence>DNNYLDSNESDEDEPSEVLDIQKPIHFLSGNLTPFSDFIVESLSPLPTAFGDSDYLLEETVTLLSHFDDSLPDYETFFFDIEENSSGSTNSQSDHSLPHYEAFCFDVDHIEEKSSGNTTSHSDLSLLDYESFHFDLSIDQLPPADRSDFYH</sequence>
<accession>A0A699JEB8</accession>
<evidence type="ECO:0000313" key="1">
    <source>
        <dbReference type="EMBL" id="GFA29077.1"/>
    </source>
</evidence>
<gene>
    <name evidence="1" type="ORF">Tci_601049</name>
</gene>
<feature type="non-terminal residue" evidence="1">
    <location>
        <position position="1"/>
    </location>
</feature>
<proteinExistence type="predicted"/>
<protein>
    <submittedName>
        <fullName evidence="1">Uncharacterized protein</fullName>
    </submittedName>
</protein>
<name>A0A699JEB8_TANCI</name>
<dbReference type="AlphaFoldDB" id="A0A699JEB8"/>
<reference evidence="1" key="1">
    <citation type="journal article" date="2019" name="Sci. Rep.">
        <title>Draft genome of Tanacetum cinerariifolium, the natural source of mosquito coil.</title>
        <authorList>
            <person name="Yamashiro T."/>
            <person name="Shiraishi A."/>
            <person name="Satake H."/>
            <person name="Nakayama K."/>
        </authorList>
    </citation>
    <scope>NUCLEOTIDE SEQUENCE</scope>
</reference>
<comment type="caution">
    <text evidence="1">The sequence shown here is derived from an EMBL/GenBank/DDBJ whole genome shotgun (WGS) entry which is preliminary data.</text>
</comment>